<evidence type="ECO:0000256" key="1">
    <source>
        <dbReference type="ARBA" id="ARBA00008773"/>
    </source>
</evidence>
<organism evidence="5 6">
    <name type="scientific">Amborella trichopoda</name>
    <dbReference type="NCBI Taxonomy" id="13333"/>
    <lineage>
        <taxon>Eukaryota</taxon>
        <taxon>Viridiplantae</taxon>
        <taxon>Streptophyta</taxon>
        <taxon>Embryophyta</taxon>
        <taxon>Tracheophyta</taxon>
        <taxon>Spermatophyta</taxon>
        <taxon>Magnoliopsida</taxon>
        <taxon>Amborellales</taxon>
        <taxon>Amborellaceae</taxon>
        <taxon>Amborella</taxon>
    </lineage>
</organism>
<dbReference type="Pfam" id="PF00332">
    <property type="entry name" value="Glyco_hydro_17"/>
    <property type="match status" value="1"/>
</dbReference>
<reference evidence="6" key="1">
    <citation type="journal article" date="2013" name="Science">
        <title>The Amborella genome and the evolution of flowering plants.</title>
        <authorList>
            <consortium name="Amborella Genome Project"/>
        </authorList>
    </citation>
    <scope>NUCLEOTIDE SEQUENCE [LARGE SCALE GENOMIC DNA]</scope>
</reference>
<dbReference type="Proteomes" id="UP000017836">
    <property type="component" value="Unassembled WGS sequence"/>
</dbReference>
<gene>
    <name evidence="5" type="ORF">AMTR_s00095p00142100</name>
</gene>
<dbReference type="OMA" id="YFAYTAD"/>
<evidence type="ECO:0000256" key="4">
    <source>
        <dbReference type="RuleBase" id="RU004335"/>
    </source>
</evidence>
<dbReference type="InterPro" id="IPR044965">
    <property type="entry name" value="Glyco_hydro_17_plant"/>
</dbReference>
<dbReference type="HOGENOM" id="CLU_2281253_0_0_1"/>
<name>W1NU85_AMBTC</name>
<dbReference type="InterPro" id="IPR017853">
    <property type="entry name" value="GH"/>
</dbReference>
<keyword evidence="3" id="KW-0326">Glycosidase</keyword>
<keyword evidence="2" id="KW-0378">Hydrolase</keyword>
<evidence type="ECO:0000256" key="3">
    <source>
        <dbReference type="ARBA" id="ARBA00023295"/>
    </source>
</evidence>
<evidence type="ECO:0000256" key="2">
    <source>
        <dbReference type="ARBA" id="ARBA00022801"/>
    </source>
</evidence>
<dbReference type="InterPro" id="IPR000490">
    <property type="entry name" value="Glyco_hydro_17"/>
</dbReference>
<accession>W1NU85</accession>
<keyword evidence="6" id="KW-1185">Reference proteome</keyword>
<dbReference type="PANTHER" id="PTHR32227">
    <property type="entry name" value="GLUCAN ENDO-1,3-BETA-GLUCOSIDASE BG1-RELATED-RELATED"/>
    <property type="match status" value="1"/>
</dbReference>
<evidence type="ECO:0000313" key="5">
    <source>
        <dbReference type="EMBL" id="ERM98204.1"/>
    </source>
</evidence>
<evidence type="ECO:0008006" key="7">
    <source>
        <dbReference type="Google" id="ProtNLM"/>
    </source>
</evidence>
<dbReference type="AlphaFoldDB" id="W1NU85"/>
<protein>
    <recommendedName>
        <fullName evidence="7">Glucan endo-1,3-beta-D-glucosidase</fullName>
    </recommendedName>
</protein>
<dbReference type="SUPFAM" id="SSF51445">
    <property type="entry name" value="(Trans)glycosidases"/>
    <property type="match status" value="1"/>
</dbReference>
<dbReference type="EMBL" id="KI395483">
    <property type="protein sequence ID" value="ERM98204.1"/>
    <property type="molecule type" value="Genomic_DNA"/>
</dbReference>
<proteinExistence type="inferred from homology"/>
<dbReference type="Gramene" id="ERM98204">
    <property type="protein sequence ID" value="ERM98204"/>
    <property type="gene ID" value="AMTR_s00095p00142100"/>
</dbReference>
<evidence type="ECO:0000313" key="6">
    <source>
        <dbReference type="Proteomes" id="UP000017836"/>
    </source>
</evidence>
<dbReference type="Gene3D" id="3.20.20.80">
    <property type="entry name" value="Glycosidases"/>
    <property type="match status" value="1"/>
</dbReference>
<sequence length="102" mass="10908">MCTLLCLCIRPVSVHLDYALFRPTASVVEVAGLSYNNLFDVSLAAIYSAMEGVGGSTVHVVVSKSGWLSAGYGDMTTVALAQEYNNGFDTACAAYKWDTKET</sequence>
<dbReference type="STRING" id="13333.W1NU85"/>
<dbReference type="GO" id="GO:0004553">
    <property type="term" value="F:hydrolase activity, hydrolyzing O-glycosyl compounds"/>
    <property type="evidence" value="ECO:0007669"/>
    <property type="project" value="InterPro"/>
</dbReference>
<comment type="similarity">
    <text evidence="1 4">Belongs to the glycosyl hydrolase 17 family.</text>
</comment>
<dbReference type="GO" id="GO:0005975">
    <property type="term" value="P:carbohydrate metabolic process"/>
    <property type="evidence" value="ECO:0007669"/>
    <property type="project" value="InterPro"/>
</dbReference>